<comment type="caution">
    <text evidence="1">The sequence shown here is derived from an EMBL/GenBank/DDBJ whole genome shotgun (WGS) entry which is preliminary data.</text>
</comment>
<dbReference type="EMBL" id="JAETWB010000057">
    <property type="protein sequence ID" value="MBL6082291.1"/>
    <property type="molecule type" value="Genomic_DNA"/>
</dbReference>
<accession>A0ABS1UC82</accession>
<dbReference type="RefSeq" id="WP_202835502.1">
    <property type="nucleotide sequence ID" value="NZ_JAETWB010000057.1"/>
</dbReference>
<evidence type="ECO:0000313" key="1">
    <source>
        <dbReference type="EMBL" id="MBL6082291.1"/>
    </source>
</evidence>
<dbReference type="Proteomes" id="UP000660885">
    <property type="component" value="Unassembled WGS sequence"/>
</dbReference>
<keyword evidence="2" id="KW-1185">Reference proteome</keyword>
<evidence type="ECO:0000313" key="2">
    <source>
        <dbReference type="Proteomes" id="UP000660885"/>
    </source>
</evidence>
<gene>
    <name evidence="1" type="ORF">JMJ56_30405</name>
</gene>
<sequence length="156" mass="17220">MPLFAQIVGDLSSASAKTRRRMAYEVRLGRARSIARRAWIRLPQHSRACHNWPPAESERRNQYKADLLALPAGSPQPGEDTSHGIALSLLTTEVAEDVAALRARRLMGRLWQESVERRRSGTPLSGVYAIAAEMYADRLGTGESPSADELLAPLFP</sequence>
<protein>
    <submittedName>
        <fullName evidence="1">Uncharacterized protein</fullName>
    </submittedName>
</protein>
<reference evidence="1 2" key="1">
    <citation type="submission" date="2021-01" db="EMBL/GenBank/DDBJ databases">
        <title>Belnapia mucosa sp. nov. and Belnapia arida sp. nov., isolated from the Tabernas Desert (Almeria, Spain).</title>
        <authorList>
            <person name="Molina-Menor E."/>
            <person name="Vidal-Verdu A."/>
            <person name="Calonge A."/>
            <person name="Satari L."/>
            <person name="Pereto J."/>
            <person name="Porcar M."/>
        </authorList>
    </citation>
    <scope>NUCLEOTIDE SEQUENCE [LARGE SCALE GENOMIC DNA]</scope>
    <source>
        <strain evidence="1 2">T18</strain>
    </source>
</reference>
<proteinExistence type="predicted"/>
<organism evidence="1 2">
    <name type="scientific">Belnapia arida</name>
    <dbReference type="NCBI Taxonomy" id="2804533"/>
    <lineage>
        <taxon>Bacteria</taxon>
        <taxon>Pseudomonadati</taxon>
        <taxon>Pseudomonadota</taxon>
        <taxon>Alphaproteobacteria</taxon>
        <taxon>Acetobacterales</taxon>
        <taxon>Roseomonadaceae</taxon>
        <taxon>Belnapia</taxon>
    </lineage>
</organism>
<name>A0ABS1UC82_9PROT</name>